<dbReference type="CDD" id="cd00038">
    <property type="entry name" value="CAP_ED"/>
    <property type="match status" value="1"/>
</dbReference>
<dbReference type="SUPFAM" id="SSF81301">
    <property type="entry name" value="Nucleotidyltransferase"/>
    <property type="match status" value="1"/>
</dbReference>
<feature type="domain" description="CBS" evidence="4">
    <location>
        <begin position="230"/>
        <end position="287"/>
    </location>
</feature>
<evidence type="ECO:0000259" key="4">
    <source>
        <dbReference type="PROSITE" id="PS51371"/>
    </source>
</evidence>
<feature type="domain" description="CBS" evidence="4">
    <location>
        <begin position="156"/>
        <end position="224"/>
    </location>
</feature>
<evidence type="ECO:0000256" key="1">
    <source>
        <dbReference type="ARBA" id="ARBA00023122"/>
    </source>
</evidence>
<name>A0A1H9S6J5_9CORY</name>
<dbReference type="PANTHER" id="PTHR43080">
    <property type="entry name" value="CBS DOMAIN-CONTAINING PROTEIN CBSX3, MITOCHONDRIAL"/>
    <property type="match status" value="1"/>
</dbReference>
<dbReference type="RefSeq" id="WP_092257266.1">
    <property type="nucleotide sequence ID" value="NZ_CP047199.1"/>
</dbReference>
<dbReference type="AlphaFoldDB" id="A0A1H9S6J5"/>
<dbReference type="InterPro" id="IPR018490">
    <property type="entry name" value="cNMP-bd_dom_sf"/>
</dbReference>
<dbReference type="SMART" id="SM00100">
    <property type="entry name" value="cNMP"/>
    <property type="match status" value="1"/>
</dbReference>
<dbReference type="Gene3D" id="2.60.120.10">
    <property type="entry name" value="Jelly Rolls"/>
    <property type="match status" value="1"/>
</dbReference>
<dbReference type="InterPro" id="IPR000595">
    <property type="entry name" value="cNMP-bd_dom"/>
</dbReference>
<reference evidence="6" key="1">
    <citation type="submission" date="2016-10" db="EMBL/GenBank/DDBJ databases">
        <authorList>
            <person name="Varghese N."/>
            <person name="Submissions S."/>
        </authorList>
    </citation>
    <scope>NUCLEOTIDE SEQUENCE [LARGE SCALE GENOMIC DNA]</scope>
    <source>
        <strain evidence="6">DSM 20524</strain>
    </source>
</reference>
<dbReference type="SUPFAM" id="SSF51206">
    <property type="entry name" value="cAMP-binding domain-like"/>
    <property type="match status" value="1"/>
</dbReference>
<evidence type="ECO:0000256" key="2">
    <source>
        <dbReference type="PROSITE-ProRule" id="PRU00703"/>
    </source>
</evidence>
<dbReference type="InterPro" id="IPR043519">
    <property type="entry name" value="NT_sf"/>
</dbReference>
<gene>
    <name evidence="5" type="ORF">SAMN05661109_01077</name>
</gene>
<organism evidence="5 6">
    <name type="scientific">Corynebacterium cystitidis DSM 20524</name>
    <dbReference type="NCBI Taxonomy" id="1121357"/>
    <lineage>
        <taxon>Bacteria</taxon>
        <taxon>Bacillati</taxon>
        <taxon>Actinomycetota</taxon>
        <taxon>Actinomycetes</taxon>
        <taxon>Mycobacteriales</taxon>
        <taxon>Corynebacteriaceae</taxon>
        <taxon>Corynebacterium</taxon>
    </lineage>
</organism>
<dbReference type="PANTHER" id="PTHR43080:SF2">
    <property type="entry name" value="CBS DOMAIN-CONTAINING PROTEIN"/>
    <property type="match status" value="1"/>
</dbReference>
<protein>
    <submittedName>
        <fullName evidence="5">CBS domain-containing protein</fullName>
    </submittedName>
</protein>
<dbReference type="EMBL" id="FOGQ01000003">
    <property type="protein sequence ID" value="SER80652.1"/>
    <property type="molecule type" value="Genomic_DNA"/>
</dbReference>
<dbReference type="InterPro" id="IPR014710">
    <property type="entry name" value="RmlC-like_jellyroll"/>
</dbReference>
<dbReference type="SMART" id="SM00116">
    <property type="entry name" value="CBS"/>
    <property type="match status" value="2"/>
</dbReference>
<dbReference type="GO" id="GO:0008773">
    <property type="term" value="F:[protein-PII] uridylyltransferase activity"/>
    <property type="evidence" value="ECO:0007669"/>
    <property type="project" value="InterPro"/>
</dbReference>
<keyword evidence="1 2" id="KW-0129">CBS domain</keyword>
<dbReference type="SUPFAM" id="SSF54631">
    <property type="entry name" value="CBS-domain pair"/>
    <property type="match status" value="1"/>
</dbReference>
<dbReference type="STRING" id="1121357.SAMN05661109_01077"/>
<dbReference type="Proteomes" id="UP000198929">
    <property type="component" value="Unassembled WGS sequence"/>
</dbReference>
<dbReference type="Gene3D" id="3.10.580.10">
    <property type="entry name" value="CBS-domain"/>
    <property type="match status" value="1"/>
</dbReference>
<evidence type="ECO:0000313" key="6">
    <source>
        <dbReference type="Proteomes" id="UP000198929"/>
    </source>
</evidence>
<dbReference type="InterPro" id="IPR018821">
    <property type="entry name" value="DUF294_put_nucleoTrafse_sb-bd"/>
</dbReference>
<dbReference type="Pfam" id="PF03445">
    <property type="entry name" value="DUF294"/>
    <property type="match status" value="1"/>
</dbReference>
<dbReference type="Gene3D" id="3.30.460.10">
    <property type="entry name" value="Beta Polymerase, domain 2"/>
    <property type="match status" value="1"/>
</dbReference>
<dbReference type="InterPro" id="IPR046342">
    <property type="entry name" value="CBS_dom_sf"/>
</dbReference>
<dbReference type="Pfam" id="PF10335">
    <property type="entry name" value="DUF294_C"/>
    <property type="match status" value="1"/>
</dbReference>
<dbReference type="PROSITE" id="PS50042">
    <property type="entry name" value="CNMP_BINDING_3"/>
    <property type="match status" value="1"/>
</dbReference>
<accession>A0A1H9S6J5</accession>
<dbReference type="CDD" id="cd04587">
    <property type="entry name" value="CBS_pair_CAP-ED_NT_Pol-beta-like_DUF294_assoc"/>
    <property type="match status" value="1"/>
</dbReference>
<evidence type="ECO:0000259" key="3">
    <source>
        <dbReference type="PROSITE" id="PS50042"/>
    </source>
</evidence>
<dbReference type="InterPro" id="IPR005105">
    <property type="entry name" value="GlnD_Uridyltrans_N"/>
</dbReference>
<feature type="domain" description="Cyclic nucleotide-binding" evidence="3">
    <location>
        <begin position="17"/>
        <end position="133"/>
    </location>
</feature>
<sequence>MTVELDEVRGFLAEHEPFAHLPEATLDALPGQMGIIYVRRGDELVSVGSVNDTLYVIRSGAVDIVSDDGLLLDRRDAGRNFGYSTLVGEPESLYRMVAIEDSLLLTMPRETFIGLIDEHPDIKRYFTTQSHRVRVAADEVRDDAAAEVLRTPISDLIQGRAPITAGPDTTVQDAAAIMTEARASSLIIIDGGAGTSSDFSAIVGILTDKDLRSRIVATAGSADTPVCEVMTPNPRTIDPSILTFEAMLVMSELGVHHLPVVDTGGGVVGMLTSGDIFRQLQTDPIYLAADLARADVDELAGAYERAGEVAAKFLDRGATAEEAHHLMTSVADTIARRLIELVQQRLGPAPVPYAFVAVGSQGRKEMGPGSDQDNALVLDNSFDEATHGQYFQEFAAFVSQGLAAAGQKLCPGDMMASNPKWRMTEHQWNETFTGWVTAPEAEALLNAQIFFDLRTIAGDQHLAERVHESAVRAAARSRRLHAHLAALSARREPPIGFFRGFVVERSGDYASTLDIKKGGTAAIVQMARLYAIVAGQPVVDTRRRLEAAAGDSVSEKGAAELLDAFAYLQTLTMRHQAQQIRAGESPNYRIEPSKLSSQDRDNLRDAFGVVKSMQNALASKYPVRTI</sequence>
<evidence type="ECO:0000313" key="5">
    <source>
        <dbReference type="EMBL" id="SER80652.1"/>
    </source>
</evidence>
<keyword evidence="6" id="KW-1185">Reference proteome</keyword>
<dbReference type="InterPro" id="IPR000644">
    <property type="entry name" value="CBS_dom"/>
</dbReference>
<dbReference type="InterPro" id="IPR051257">
    <property type="entry name" value="Diverse_CBS-Domain"/>
</dbReference>
<dbReference type="CDD" id="cd05401">
    <property type="entry name" value="NT_GlnE_GlnD_like"/>
    <property type="match status" value="1"/>
</dbReference>
<dbReference type="Pfam" id="PF00027">
    <property type="entry name" value="cNMP_binding"/>
    <property type="match status" value="1"/>
</dbReference>
<proteinExistence type="predicted"/>
<dbReference type="Pfam" id="PF00571">
    <property type="entry name" value="CBS"/>
    <property type="match status" value="2"/>
</dbReference>
<dbReference type="PROSITE" id="PS51371">
    <property type="entry name" value="CBS"/>
    <property type="match status" value="2"/>
</dbReference>